<dbReference type="EMBL" id="JARVCO010000012">
    <property type="protein sequence ID" value="MDZ8119971.1"/>
    <property type="molecule type" value="Genomic_DNA"/>
</dbReference>
<dbReference type="InterPro" id="IPR007197">
    <property type="entry name" value="rSAM"/>
</dbReference>
<dbReference type="CDD" id="cd01335">
    <property type="entry name" value="Radical_SAM"/>
    <property type="match status" value="1"/>
</dbReference>
<dbReference type="RefSeq" id="WP_322609751.1">
    <property type="nucleotide sequence ID" value="NZ_JARVCO010000012.1"/>
</dbReference>
<dbReference type="Proteomes" id="UP001290861">
    <property type="component" value="Unassembled WGS sequence"/>
</dbReference>
<dbReference type="SFLD" id="SFLDF00342">
    <property type="entry name" value="cyclic_dehypoxanthine_futalosi"/>
    <property type="match status" value="1"/>
</dbReference>
<name>A0ABU5N0U3_9BACT</name>
<dbReference type="HAMAP" id="MF_00992">
    <property type="entry name" value="MqnC"/>
    <property type="match status" value="1"/>
</dbReference>
<keyword evidence="9" id="KW-1185">Reference proteome</keyword>
<evidence type="ECO:0000256" key="6">
    <source>
        <dbReference type="HAMAP-Rule" id="MF_00992"/>
    </source>
</evidence>
<accession>A0ABU5N0U3</accession>
<comment type="cofactor">
    <cofactor evidence="6">
        <name>[4Fe-4S] cluster</name>
        <dbReference type="ChEBI" id="CHEBI:49883"/>
    </cofactor>
    <text evidence="6">Binds 1 [4Fe-4S] cluster. The cluster is coordinated with 3 cysteines and an exchangeable S-adenosyl-L-methionine.</text>
</comment>
<evidence type="ECO:0000256" key="3">
    <source>
        <dbReference type="ARBA" id="ARBA00022723"/>
    </source>
</evidence>
<dbReference type="EC" id="1.21.98.1" evidence="6"/>
<keyword evidence="2 6" id="KW-0949">S-adenosyl-L-methionine</keyword>
<dbReference type="SFLD" id="SFLDG01389">
    <property type="entry name" value="menaquinone_synthsis_involved"/>
    <property type="match status" value="3"/>
</dbReference>
<dbReference type="SFLD" id="SFLDG01064">
    <property type="entry name" value="F420__menaquinone_cofactor_bio"/>
    <property type="match status" value="3"/>
</dbReference>
<dbReference type="NCBIfam" id="TIGR00423">
    <property type="entry name" value="CofH family radical SAM protein"/>
    <property type="match status" value="2"/>
</dbReference>
<keyword evidence="6 8" id="KW-0560">Oxidoreductase</keyword>
<feature type="binding site" evidence="6">
    <location>
        <position position="441"/>
    </location>
    <ligand>
        <name>[4Fe-4S] cluster</name>
        <dbReference type="ChEBI" id="CHEBI:49883"/>
        <note>4Fe-4S-S-AdoMet</note>
    </ligand>
</feature>
<dbReference type="Pfam" id="PF04055">
    <property type="entry name" value="Radical_SAM"/>
    <property type="match status" value="2"/>
</dbReference>
<dbReference type="InterPro" id="IPR020050">
    <property type="entry name" value="FO_synthase_su2"/>
</dbReference>
<dbReference type="NCBIfam" id="TIGR03699">
    <property type="entry name" value="menaquin_MqnC"/>
    <property type="match status" value="1"/>
</dbReference>
<feature type="binding site" evidence="6">
    <location>
        <position position="437"/>
    </location>
    <ligand>
        <name>[4Fe-4S] cluster</name>
        <dbReference type="ChEBI" id="CHEBI:49883"/>
        <note>4Fe-4S-S-AdoMet</note>
    </ligand>
</feature>
<dbReference type="SUPFAM" id="SSF102114">
    <property type="entry name" value="Radical SAM enzymes"/>
    <property type="match status" value="2"/>
</dbReference>
<dbReference type="GO" id="GO:0016491">
    <property type="term" value="F:oxidoreductase activity"/>
    <property type="evidence" value="ECO:0007669"/>
    <property type="project" value="UniProtKB-KW"/>
</dbReference>
<comment type="pathway">
    <text evidence="6">Quinol/quinone metabolism; menaquinone biosynthesis.</text>
</comment>
<protein>
    <recommendedName>
        <fullName evidence="6">Cyclic dehypoxanthine futalosine synthase</fullName>
        <shortName evidence="6">Cyclic DHFL synthase</shortName>
        <ecNumber evidence="6">1.21.98.1</ecNumber>
    </recommendedName>
    <alternativeName>
        <fullName evidence="6">Dehypoxanthine futalosine cyclase</fullName>
        <shortName evidence="6">DHFL cyclase</shortName>
    </alternativeName>
    <alternativeName>
        <fullName evidence="6">Menaquinone biosynthetic enzyme MqnC</fullName>
    </alternativeName>
</protein>
<dbReference type="SFLD" id="SFLDF00343">
    <property type="entry name" value="aminofutalosine_synthase_(mqnE"/>
    <property type="match status" value="2"/>
</dbReference>
<evidence type="ECO:0000313" key="9">
    <source>
        <dbReference type="Proteomes" id="UP001290861"/>
    </source>
</evidence>
<keyword evidence="5 6" id="KW-0411">Iron-sulfur</keyword>
<proteinExistence type="inferred from homology"/>
<reference evidence="8 9" key="1">
    <citation type="journal article" date="2024" name="Appl. Environ. Microbiol.">
        <title>Pontiella agarivorans sp. nov., a novel marine anaerobic bacterium capable of degrading macroalgal polysaccharides and fixing nitrogen.</title>
        <authorList>
            <person name="Liu N."/>
            <person name="Kivenson V."/>
            <person name="Peng X."/>
            <person name="Cui Z."/>
            <person name="Lankiewicz T.S."/>
            <person name="Gosselin K.M."/>
            <person name="English C.J."/>
            <person name="Blair E.M."/>
            <person name="O'Malley M.A."/>
            <person name="Valentine D.L."/>
        </authorList>
    </citation>
    <scope>NUCLEOTIDE SEQUENCE [LARGE SCALE GENOMIC DNA]</scope>
    <source>
        <strain evidence="8 9">NLcol2</strain>
    </source>
</reference>
<dbReference type="SFLD" id="SFLDS00029">
    <property type="entry name" value="Radical_SAM"/>
    <property type="match status" value="3"/>
</dbReference>
<dbReference type="Pfam" id="PF19288">
    <property type="entry name" value="CofH_C"/>
    <property type="match status" value="2"/>
</dbReference>
<keyword evidence="3 6" id="KW-0479">Metal-binding</keyword>
<dbReference type="InterPro" id="IPR058240">
    <property type="entry name" value="rSAM_sf"/>
</dbReference>
<gene>
    <name evidence="6 8" type="primary">mqnC</name>
    <name evidence="8" type="ORF">P9H32_15175</name>
</gene>
<dbReference type="InterPro" id="IPR045567">
    <property type="entry name" value="CofH/MnqC-like_C"/>
</dbReference>
<keyword evidence="4 6" id="KW-0408">Iron</keyword>
<dbReference type="InterPro" id="IPR022431">
    <property type="entry name" value="Cyclic_DHFL_synthase_mqnC"/>
</dbReference>
<comment type="function">
    <text evidence="6">Radical SAM enzyme that catalyzes the cyclization of dehypoxanthine futalosine (DHFL) into cyclic dehypoxanthine futalosine (CDHFL), a step in the biosynthesis of menaquinone (MK, vitamin K2).</text>
</comment>
<evidence type="ECO:0000256" key="5">
    <source>
        <dbReference type="ARBA" id="ARBA00023014"/>
    </source>
</evidence>
<dbReference type="PROSITE" id="PS51918">
    <property type="entry name" value="RADICAL_SAM"/>
    <property type="match status" value="2"/>
</dbReference>
<dbReference type="PANTHER" id="PTHR43076">
    <property type="entry name" value="FO SYNTHASE (COFH)"/>
    <property type="match status" value="1"/>
</dbReference>
<dbReference type="Gene3D" id="3.20.20.70">
    <property type="entry name" value="Aldolase class I"/>
    <property type="match status" value="2"/>
</dbReference>
<feature type="binding site" evidence="6">
    <location>
        <position position="444"/>
    </location>
    <ligand>
        <name>[4Fe-4S] cluster</name>
        <dbReference type="ChEBI" id="CHEBI:49883"/>
        <note>4Fe-4S-S-AdoMet</note>
    </ligand>
</feature>
<dbReference type="InterPro" id="IPR006638">
    <property type="entry name" value="Elp3/MiaA/NifB-like_rSAM"/>
</dbReference>
<evidence type="ECO:0000313" key="8">
    <source>
        <dbReference type="EMBL" id="MDZ8119971.1"/>
    </source>
</evidence>
<feature type="domain" description="Radical SAM core" evidence="7">
    <location>
        <begin position="37"/>
        <end position="272"/>
    </location>
</feature>
<comment type="caution">
    <text evidence="8">The sequence shown here is derived from an EMBL/GenBank/DDBJ whole genome shotgun (WGS) entry which is preliminary data.</text>
</comment>
<feature type="domain" description="Radical SAM core" evidence="7">
    <location>
        <begin position="423"/>
        <end position="653"/>
    </location>
</feature>
<comment type="catalytic activity">
    <reaction evidence="6">
        <text>dehypoxanthine futalosine + S-adenosyl-L-methionine = cyclic dehypoxanthinylfutalosinate + 5'-deoxyadenosine + L-methionine + H(+)</text>
        <dbReference type="Rhea" id="RHEA:33083"/>
        <dbReference type="ChEBI" id="CHEBI:15378"/>
        <dbReference type="ChEBI" id="CHEBI:17319"/>
        <dbReference type="ChEBI" id="CHEBI:57844"/>
        <dbReference type="ChEBI" id="CHEBI:58864"/>
        <dbReference type="ChEBI" id="CHEBI:59789"/>
        <dbReference type="ChEBI" id="CHEBI:64270"/>
        <dbReference type="EC" id="1.21.98.1"/>
    </reaction>
</comment>
<dbReference type="InterPro" id="IPR013785">
    <property type="entry name" value="Aldolase_TIM"/>
</dbReference>
<dbReference type="InterPro" id="IPR034405">
    <property type="entry name" value="F420"/>
</dbReference>
<sequence length="746" mass="83627">MSNYVQPRITDEEALDMLQNMSTAELMYRADQIRRARHGSKTYYVHSHNLNPTNLCVVECNLCSFWRPEGAKDAYITTLDDARKNLERAQNWNLTDLHIVGGMIPELDMKYYEDLFSLAREMLPGVLLQGMTAVEIHWIAGNAGISVRECLERLKACGFGSISGGGAEIFHADVRKKIATTKILAQHWLEVHETAHELGIPTNATMLFGHIEKDEHLIDHLSRLRTLQDKTGGFQAVIPLPFQANGKALGIKHTVSGDRQVRVAALSRIYCDNFPHVRMLVNYMDRKLLGVLTHSGVDDIGGTSLEERIAKEGGAPQSQKFFTAKEMEDFLLNHDHTPILTNSVYDELIPEEGTMKHTGERADKPVEAAPEVSNRWKPILDRVEAGERINAEEAAIIYDEAPFQELGRVAAKRRQDAVPGDIATYVFDKNLNTTNVCVVDCKFCAFYTKQEKSDAYVKSPEQIVQQVKEAAEAGATQILIQGGLHPELKLDYYEKCLRGIRDNVDIWIHSLSPTEIEFMAAMEHISIKECLQRLKDAGLQSLPGGGAEILNDDIRKRISPKKTRSKAWLDLMEDAHSIGLKTTATMVYGFGETTEQRIEHFMKVRDLQDKTGGFTAFIPWSFSADHTDLDCPRPQNGVDYLRLIAMARIILDNVPHLQAGWVTEGPDVSQLALQFGADDYGGVLMTEEVVSATGVDYQVDEDLVLFLIREAGYIPAQRTTQYENIKVYDEAPAELTEAEMSVAYVE</sequence>
<evidence type="ECO:0000259" key="7">
    <source>
        <dbReference type="PROSITE" id="PS51918"/>
    </source>
</evidence>
<keyword evidence="6" id="KW-0474">Menaquinone biosynthesis</keyword>
<evidence type="ECO:0000256" key="2">
    <source>
        <dbReference type="ARBA" id="ARBA00022691"/>
    </source>
</evidence>
<dbReference type="SMART" id="SM00729">
    <property type="entry name" value="Elp3"/>
    <property type="match status" value="1"/>
</dbReference>
<dbReference type="PANTHER" id="PTHR43076:SF1">
    <property type="entry name" value="LIPOYL SYNTHASE 2"/>
    <property type="match status" value="1"/>
</dbReference>
<comment type="similarity">
    <text evidence="6">Belongs to the radical SAM superfamily. MqnC family.</text>
</comment>
<evidence type="ECO:0000256" key="1">
    <source>
        <dbReference type="ARBA" id="ARBA00022485"/>
    </source>
</evidence>
<organism evidence="8 9">
    <name type="scientific">Pontiella agarivorans</name>
    <dbReference type="NCBI Taxonomy" id="3038953"/>
    <lineage>
        <taxon>Bacteria</taxon>
        <taxon>Pseudomonadati</taxon>
        <taxon>Kiritimatiellota</taxon>
        <taxon>Kiritimatiellia</taxon>
        <taxon>Kiritimatiellales</taxon>
        <taxon>Pontiellaceae</taxon>
        <taxon>Pontiella</taxon>
    </lineage>
</organism>
<keyword evidence="1 6" id="KW-0004">4Fe-4S</keyword>
<evidence type="ECO:0000256" key="4">
    <source>
        <dbReference type="ARBA" id="ARBA00023004"/>
    </source>
</evidence>